<proteinExistence type="predicted"/>
<dbReference type="STRING" id="1195236.CTER_4793"/>
<keyword evidence="3" id="KW-0645">Protease</keyword>
<dbReference type="EMBL" id="AORV01000065">
    <property type="protein sequence ID" value="EMS69691.1"/>
    <property type="molecule type" value="Genomic_DNA"/>
</dbReference>
<gene>
    <name evidence="3" type="ORF">CTER_4793</name>
</gene>
<dbReference type="Proteomes" id="UP000014155">
    <property type="component" value="Unassembled WGS sequence"/>
</dbReference>
<dbReference type="Pfam" id="PF02517">
    <property type="entry name" value="Rce1-like"/>
    <property type="match status" value="1"/>
</dbReference>
<feature type="transmembrane region" description="Helical" evidence="1">
    <location>
        <begin position="81"/>
        <end position="102"/>
    </location>
</feature>
<evidence type="ECO:0000256" key="1">
    <source>
        <dbReference type="SAM" id="Phobius"/>
    </source>
</evidence>
<feature type="transmembrane region" description="Helical" evidence="1">
    <location>
        <begin position="194"/>
        <end position="212"/>
    </location>
</feature>
<dbReference type="eggNOG" id="COG1266">
    <property type="taxonomic scope" value="Bacteria"/>
</dbReference>
<dbReference type="PANTHER" id="PTHR39430">
    <property type="entry name" value="MEMBRANE-ASSOCIATED PROTEASE-RELATED"/>
    <property type="match status" value="1"/>
</dbReference>
<sequence length="328" mass="35229">MLELLKNKPDIVVEAQKARFRPNLAVQVLIFIAVFIVTQIAAGLPVAIGAIIKVVADISSGRADFTNPADSMNYAREMMSVNWFSLLTLFCTIIVTILVIVYCRFIEKRSLYSMGFVKRKAVFNYLLGLVIGAVMFGAGVLICWLTGALAFNGVILGNSLGLVFAFFLAFLFQGMSEEVMLRGYFMVSIAAKKTVVVAILLNSILFALMHILNNGISLLPVINLTLFGIFASVYMLRTGNIWGVCAIHSMWNFVQGNIFGIAVSGINIKASVFSFVPAGTGTLINGGDFGLEGGLGVTIVLVAAIIITLLAGAGKNQSSSDIMSESQI</sequence>
<protein>
    <submittedName>
        <fullName evidence="3">CAAX amino terminal protease family</fullName>
    </submittedName>
</protein>
<feature type="transmembrane region" description="Helical" evidence="1">
    <location>
        <begin position="153"/>
        <end position="173"/>
    </location>
</feature>
<organism evidence="3 4">
    <name type="scientific">Ruminiclostridium cellobioparum subsp. termitidis CT1112</name>
    <dbReference type="NCBI Taxonomy" id="1195236"/>
    <lineage>
        <taxon>Bacteria</taxon>
        <taxon>Bacillati</taxon>
        <taxon>Bacillota</taxon>
        <taxon>Clostridia</taxon>
        <taxon>Eubacteriales</taxon>
        <taxon>Oscillospiraceae</taxon>
        <taxon>Ruminiclostridium</taxon>
    </lineage>
</organism>
<dbReference type="GO" id="GO:0004175">
    <property type="term" value="F:endopeptidase activity"/>
    <property type="evidence" value="ECO:0007669"/>
    <property type="project" value="UniProtKB-ARBA"/>
</dbReference>
<dbReference type="InterPro" id="IPR003675">
    <property type="entry name" value="Rce1/LyrA-like_dom"/>
</dbReference>
<accession>S0FI34</accession>
<keyword evidence="1" id="KW-0472">Membrane</keyword>
<keyword evidence="4" id="KW-1185">Reference proteome</keyword>
<dbReference type="AlphaFoldDB" id="S0FI34"/>
<feature type="transmembrane region" description="Helical" evidence="1">
    <location>
        <begin position="122"/>
        <end position="147"/>
    </location>
</feature>
<feature type="transmembrane region" description="Helical" evidence="1">
    <location>
        <begin position="257"/>
        <end position="275"/>
    </location>
</feature>
<name>S0FI34_RUMCE</name>
<dbReference type="PATRIC" id="fig|1195236.3.peg.4982"/>
<dbReference type="GO" id="GO:0080120">
    <property type="term" value="P:CAAX-box protein maturation"/>
    <property type="evidence" value="ECO:0007669"/>
    <property type="project" value="UniProtKB-ARBA"/>
</dbReference>
<feature type="domain" description="CAAX prenyl protease 2/Lysostaphin resistance protein A-like" evidence="2">
    <location>
        <begin position="161"/>
        <end position="254"/>
    </location>
</feature>
<evidence type="ECO:0000259" key="2">
    <source>
        <dbReference type="Pfam" id="PF02517"/>
    </source>
</evidence>
<keyword evidence="3" id="KW-0378">Hydrolase</keyword>
<feature type="transmembrane region" description="Helical" evidence="1">
    <location>
        <begin position="295"/>
        <end position="314"/>
    </location>
</feature>
<feature type="transmembrane region" description="Helical" evidence="1">
    <location>
        <begin position="24"/>
        <end position="52"/>
    </location>
</feature>
<dbReference type="PANTHER" id="PTHR39430:SF1">
    <property type="entry name" value="PROTEASE"/>
    <property type="match status" value="1"/>
</dbReference>
<keyword evidence="1" id="KW-1133">Transmembrane helix</keyword>
<evidence type="ECO:0000313" key="3">
    <source>
        <dbReference type="EMBL" id="EMS69691.1"/>
    </source>
</evidence>
<keyword evidence="1" id="KW-0812">Transmembrane</keyword>
<reference evidence="3 4" key="1">
    <citation type="journal article" date="2013" name="Genome Announc.">
        <title>Draft Genome Sequence of the Cellulolytic, Mesophilic, Anaerobic Bacterium Clostridium termitidis Strain CT1112 (DSM 5398).</title>
        <authorList>
            <person name="Lal S."/>
            <person name="Ramachandran U."/>
            <person name="Zhang X."/>
            <person name="Munir R."/>
            <person name="Sparling R."/>
            <person name="Levin D.B."/>
        </authorList>
    </citation>
    <scope>NUCLEOTIDE SEQUENCE [LARGE SCALE GENOMIC DNA]</scope>
    <source>
        <strain evidence="3 4">CT1112</strain>
    </source>
</reference>
<dbReference type="RefSeq" id="WP_004629990.1">
    <property type="nucleotide sequence ID" value="NZ_AORV01000065.1"/>
</dbReference>
<evidence type="ECO:0000313" key="4">
    <source>
        <dbReference type="Proteomes" id="UP000014155"/>
    </source>
</evidence>
<feature type="transmembrane region" description="Helical" evidence="1">
    <location>
        <begin position="218"/>
        <end position="236"/>
    </location>
</feature>
<dbReference type="GO" id="GO:0006508">
    <property type="term" value="P:proteolysis"/>
    <property type="evidence" value="ECO:0007669"/>
    <property type="project" value="UniProtKB-KW"/>
</dbReference>
<comment type="caution">
    <text evidence="3">The sequence shown here is derived from an EMBL/GenBank/DDBJ whole genome shotgun (WGS) entry which is preliminary data.</text>
</comment>